<name>A0A7N0UNV4_KALFE</name>
<sequence>MRKLNFHEKKLLKKLIFLNGTGKGCHREGPVMRKYHITGRDDYKKYETLRRSVQKLVNVLKQMDDRDPFLVRMTDALFEKLRAEIRFVLRMAGITWGNTDQKSLALCDHLSVSSFHRWRLLTILARLEFAERFKRQSRSSSKDMSRNSDRNVEDFVTWVDSSECKTKVLDYNNKLGHYDLMN</sequence>
<keyword evidence="2" id="KW-0699">rRNA-binding</keyword>
<proteinExistence type="inferred from homology"/>
<dbReference type="InterPro" id="IPR001912">
    <property type="entry name" value="Ribosomal_uS4_N"/>
</dbReference>
<evidence type="ECO:0000256" key="1">
    <source>
        <dbReference type="ARBA" id="ARBA00007465"/>
    </source>
</evidence>
<dbReference type="GO" id="GO:0019843">
    <property type="term" value="F:rRNA binding"/>
    <property type="evidence" value="ECO:0007669"/>
    <property type="project" value="UniProtKB-KW"/>
</dbReference>
<feature type="domain" description="Small ribosomal subunit protein uS4 N-terminal" evidence="3">
    <location>
        <begin position="3"/>
        <end position="84"/>
    </location>
</feature>
<reference evidence="4" key="1">
    <citation type="submission" date="2021-01" db="UniProtKB">
        <authorList>
            <consortium name="EnsemblPlants"/>
        </authorList>
    </citation>
    <scope>IDENTIFICATION</scope>
</reference>
<dbReference type="AlphaFoldDB" id="A0A7N0UNV4"/>
<evidence type="ECO:0000313" key="5">
    <source>
        <dbReference type="Proteomes" id="UP000594263"/>
    </source>
</evidence>
<dbReference type="EnsemblPlants" id="Kaladp0075s0072.1.v1.1">
    <property type="protein sequence ID" value="Kaladp0075s0072.1.v1.1"/>
    <property type="gene ID" value="Kaladp0075s0072.v1.1"/>
</dbReference>
<protein>
    <recommendedName>
        <fullName evidence="3">Small ribosomal subunit protein uS4 N-terminal domain-containing protein</fullName>
    </recommendedName>
</protein>
<organism evidence="4 5">
    <name type="scientific">Kalanchoe fedtschenkoi</name>
    <name type="common">Lavender scallops</name>
    <name type="synonym">South American air plant</name>
    <dbReference type="NCBI Taxonomy" id="63787"/>
    <lineage>
        <taxon>Eukaryota</taxon>
        <taxon>Viridiplantae</taxon>
        <taxon>Streptophyta</taxon>
        <taxon>Embryophyta</taxon>
        <taxon>Tracheophyta</taxon>
        <taxon>Spermatophyta</taxon>
        <taxon>Magnoliopsida</taxon>
        <taxon>eudicotyledons</taxon>
        <taxon>Gunneridae</taxon>
        <taxon>Pentapetalae</taxon>
        <taxon>Saxifragales</taxon>
        <taxon>Crassulaceae</taxon>
        <taxon>Kalanchoe</taxon>
    </lineage>
</organism>
<evidence type="ECO:0000259" key="3">
    <source>
        <dbReference type="Pfam" id="PF00163"/>
    </source>
</evidence>
<dbReference type="Pfam" id="PF00163">
    <property type="entry name" value="Ribosomal_S4"/>
    <property type="match status" value="1"/>
</dbReference>
<evidence type="ECO:0000256" key="2">
    <source>
        <dbReference type="ARBA" id="ARBA00022730"/>
    </source>
</evidence>
<keyword evidence="5" id="KW-1185">Reference proteome</keyword>
<accession>A0A7N0UNV4</accession>
<comment type="similarity">
    <text evidence="1">Belongs to the universal ribosomal protein uS4 family.</text>
</comment>
<keyword evidence="2" id="KW-0694">RNA-binding</keyword>
<dbReference type="Proteomes" id="UP000594263">
    <property type="component" value="Unplaced"/>
</dbReference>
<dbReference type="Gramene" id="Kaladp0075s0072.1.v1.1">
    <property type="protein sequence ID" value="Kaladp0075s0072.1.v1.1"/>
    <property type="gene ID" value="Kaladp0075s0072.v1.1"/>
</dbReference>
<evidence type="ECO:0000313" key="4">
    <source>
        <dbReference type="EnsemblPlants" id="Kaladp0075s0072.1.v1.1"/>
    </source>
</evidence>